<evidence type="ECO:0000259" key="1">
    <source>
        <dbReference type="PROSITE" id="PS51468"/>
    </source>
</evidence>
<evidence type="ECO:0000313" key="2">
    <source>
        <dbReference type="EMBL" id="KAF2899118.1"/>
    </source>
</evidence>
<reference evidence="2" key="1">
    <citation type="submission" date="2019-08" db="EMBL/GenBank/DDBJ databases">
        <title>The genome of the North American firefly Photinus pyralis.</title>
        <authorList>
            <consortium name="Photinus pyralis genome working group"/>
            <person name="Fallon T.R."/>
            <person name="Sander Lower S.E."/>
            <person name="Weng J.-K."/>
        </authorList>
    </citation>
    <scope>NUCLEOTIDE SEQUENCE</scope>
    <source>
        <strain evidence="2">TRF0915ILg1</strain>
        <tissue evidence="2">Whole body</tissue>
    </source>
</reference>
<feature type="domain" description="VIT" evidence="1">
    <location>
        <begin position="14"/>
        <end position="143"/>
    </location>
</feature>
<comment type="caution">
    <text evidence="2">The sequence shown here is derived from an EMBL/GenBank/DDBJ whole genome shotgun (WGS) entry which is preliminary data.</text>
</comment>
<dbReference type="GO" id="GO:0032991">
    <property type="term" value="C:protein-containing complex"/>
    <property type="evidence" value="ECO:0007669"/>
    <property type="project" value="UniProtKB-ARBA"/>
</dbReference>
<dbReference type="SMART" id="SM00609">
    <property type="entry name" value="VIT"/>
    <property type="match status" value="1"/>
</dbReference>
<dbReference type="PANTHER" id="PTHR10338:SF108">
    <property type="entry name" value="INTER-ALPHA-TRYPSIN INHIBITOR HEAVY CHAIN H4-LIKE PROTEIN"/>
    <property type="match status" value="1"/>
</dbReference>
<dbReference type="InterPro" id="IPR036465">
    <property type="entry name" value="vWFA_dom_sf"/>
</dbReference>
<dbReference type="Proteomes" id="UP000801492">
    <property type="component" value="Unassembled WGS sequence"/>
</dbReference>
<dbReference type="AlphaFoldDB" id="A0A8K0D9H2"/>
<proteinExistence type="predicted"/>
<name>A0A8K0D9H2_IGNLU</name>
<accession>A0A8K0D9H2</accession>
<keyword evidence="3" id="KW-1185">Reference proteome</keyword>
<dbReference type="InterPro" id="IPR013694">
    <property type="entry name" value="VIT"/>
</dbReference>
<dbReference type="Pfam" id="PF08487">
    <property type="entry name" value="VIT"/>
    <property type="match status" value="1"/>
</dbReference>
<dbReference type="PANTHER" id="PTHR10338">
    <property type="entry name" value="INTER-ALPHA-TRYPSIN INHIBITOR HEAVY CHAIN FAMILY MEMBER"/>
    <property type="match status" value="1"/>
</dbReference>
<dbReference type="InterPro" id="IPR050934">
    <property type="entry name" value="ITIH"/>
</dbReference>
<evidence type="ECO:0000313" key="3">
    <source>
        <dbReference type="Proteomes" id="UP000801492"/>
    </source>
</evidence>
<dbReference type="OrthoDB" id="299997at2759"/>
<dbReference type="Gene3D" id="3.40.50.410">
    <property type="entry name" value="von Willebrand factor, type A domain"/>
    <property type="match status" value="1"/>
</dbReference>
<gene>
    <name evidence="2" type="ORF">ILUMI_07057</name>
</gene>
<dbReference type="PROSITE" id="PS51468">
    <property type="entry name" value="VIT"/>
    <property type="match status" value="1"/>
</dbReference>
<organism evidence="2 3">
    <name type="scientific">Ignelater luminosus</name>
    <name type="common">Cucubano</name>
    <name type="synonym">Pyrophorus luminosus</name>
    <dbReference type="NCBI Taxonomy" id="2038154"/>
    <lineage>
        <taxon>Eukaryota</taxon>
        <taxon>Metazoa</taxon>
        <taxon>Ecdysozoa</taxon>
        <taxon>Arthropoda</taxon>
        <taxon>Hexapoda</taxon>
        <taxon>Insecta</taxon>
        <taxon>Pterygota</taxon>
        <taxon>Neoptera</taxon>
        <taxon>Endopterygota</taxon>
        <taxon>Coleoptera</taxon>
        <taxon>Polyphaga</taxon>
        <taxon>Elateriformia</taxon>
        <taxon>Elateroidea</taxon>
        <taxon>Elateridae</taxon>
        <taxon>Agrypninae</taxon>
        <taxon>Pyrophorini</taxon>
        <taxon>Ignelater</taxon>
    </lineage>
</organism>
<protein>
    <recommendedName>
        <fullName evidence="1">VIT domain-containing protein</fullName>
    </recommendedName>
</protein>
<dbReference type="EMBL" id="VTPC01003044">
    <property type="protein sequence ID" value="KAF2899118.1"/>
    <property type="molecule type" value="Genomic_DNA"/>
</dbReference>
<sequence>MQILFDISILRHKIECVFVCILLMEISAQIYQMNIISDIRHRFARTIIITKIKNSRNSSKEIKFRAILPDTAFITSFVMKIGDKNYTAYLKDTEEAKLIYKQALDQSTAAGTIELDVRDSRNFFISVNLEQRSEAVFYLTYEELLQRKNGFYEHILNLCADQPVANLQVQVNIVETKKITQLKVPPLRLGSGIEKEDTKLNPNAKIKITKDTSALVKFNLNTKFQRMLQKRNRIKGLLGQVVMQYDIERNTDNGEIIMKNGYFVHFFSPTKLDPIPKHVVFVLESATVNLWKEAMIKIMDYLHNFDVFSLVQIKSNAKVIDINDDNSSVRYPFKSKNYKSRKENIDLEEYLFPKAYLANPDNTRKSKSAILNIKKDDTYDVDIYNALKVGLYLVELERKEKRKDNITRQPLMLLLSAGLHTGSSISTDGIVYEITKFNGGLRRTPIITLSFGKLANKSFLQQLALRNFGFSKQIYDATDDVSLQIEDFYKQISSPLLVQITFNYHSYATNLTKIEHPIYFNGSELIVCGSCRQSLLCVPKYSVCGRGEMNGVCLRLQGESIKQSQQEQELESIVNIERLWAFLKISQSLEEEQIMDDKGREEIRKKIVDLALKYSFVTPYTSLVVVKPNRKKTVYSIDKVNLYEEEKGRKTRPRETPLHKKGPVFLKKTLLSPYTHSWKSASENIGEIEKIQPFNVVESLPWLETILKNDTVLQLPTGNYQLGLNVTLKNGMACQRTPLNSTGHCSLLHACPRMYSYLESLYMYNMYFCVLQKKYAGVCCPD</sequence>